<dbReference type="PANTHER" id="PTHR35333">
    <property type="entry name" value="BETA-LACTAMASE"/>
    <property type="match status" value="1"/>
</dbReference>
<dbReference type="GeneID" id="67040874"/>
<feature type="transmembrane region" description="Helical" evidence="2">
    <location>
        <begin position="12"/>
        <end position="33"/>
    </location>
</feature>
<feature type="region of interest" description="Disordered" evidence="1">
    <location>
        <begin position="45"/>
        <end position="65"/>
    </location>
</feature>
<dbReference type="GO" id="GO:0046677">
    <property type="term" value="P:response to antibiotic"/>
    <property type="evidence" value="ECO:0007669"/>
    <property type="project" value="InterPro"/>
</dbReference>
<dbReference type="RefSeq" id="WP_010745543.1">
    <property type="nucleotide sequence ID" value="NZ_BAAAXM010000052.1"/>
</dbReference>
<keyword evidence="2" id="KW-0472">Membrane</keyword>
<evidence type="ECO:0000313" key="5">
    <source>
        <dbReference type="Proteomes" id="UP001249240"/>
    </source>
</evidence>
<dbReference type="InterPro" id="IPR012338">
    <property type="entry name" value="Beta-lactam/transpept-like"/>
</dbReference>
<dbReference type="EMBL" id="JARPXM010000005">
    <property type="protein sequence ID" value="MDT2537893.1"/>
    <property type="molecule type" value="Genomic_DNA"/>
</dbReference>
<keyword evidence="2" id="KW-0812">Transmembrane</keyword>
<evidence type="ECO:0000256" key="1">
    <source>
        <dbReference type="SAM" id="MobiDB-lite"/>
    </source>
</evidence>
<proteinExistence type="predicted"/>
<dbReference type="Pfam" id="PF13354">
    <property type="entry name" value="Beta-lactamase2"/>
    <property type="match status" value="1"/>
</dbReference>
<comment type="caution">
    <text evidence="4">The sequence shown here is derived from an EMBL/GenBank/DDBJ whole genome shotgun (WGS) entry which is preliminary data.</text>
</comment>
<dbReference type="InterPro" id="IPR045155">
    <property type="entry name" value="Beta-lactam_cat"/>
</dbReference>
<dbReference type="GO" id="GO:0030655">
    <property type="term" value="P:beta-lactam antibiotic catabolic process"/>
    <property type="evidence" value="ECO:0007669"/>
    <property type="project" value="InterPro"/>
</dbReference>
<dbReference type="PANTHER" id="PTHR35333:SF3">
    <property type="entry name" value="BETA-LACTAMASE-TYPE TRANSPEPTIDASE FOLD CONTAINING PROTEIN"/>
    <property type="match status" value="1"/>
</dbReference>
<sequence length="309" mass="34216">MGRHSSPKNSGTAKYVLIGMLFLILAGSSYLVMNTFFAQQQERTPSVKKQASVKTPPPISKAETSIEVATSNSSVQQSSESELQTAVTALKENADQVYYGVHYFNQSKDITSNNSAPTTAASVIKVFIMEYALTQAEPSEVIQGKPLNDWLIPMIQQSDNEAANVLMDHFGMEELNAFFQAKGYMDTRLERRMLDDEARSQGKENYTSLNDCLAFLKQLYQQRETYPQSTMFTIMKGQTLRTKIPSKLPVGSMVANKTGELDDTENDIGLVLSEKNPFAIVVLTKNFKSVDGIRTAIGEFALAATETDQ</sequence>
<dbReference type="SUPFAM" id="SSF56601">
    <property type="entry name" value="beta-lactamase/transpeptidase-like"/>
    <property type="match status" value="1"/>
</dbReference>
<evidence type="ECO:0000313" key="4">
    <source>
        <dbReference type="EMBL" id="MDT2537893.1"/>
    </source>
</evidence>
<dbReference type="Gene3D" id="3.40.710.10">
    <property type="entry name" value="DD-peptidase/beta-lactamase superfamily"/>
    <property type="match status" value="1"/>
</dbReference>
<accession>A0AAW8SX61</accession>
<reference evidence="4" key="1">
    <citation type="submission" date="2023-03" db="EMBL/GenBank/DDBJ databases">
        <authorList>
            <person name="Shen W."/>
            <person name="Cai J."/>
        </authorList>
    </citation>
    <scope>NUCLEOTIDE SEQUENCE</scope>
    <source>
        <strain evidence="4">B646-2</strain>
    </source>
</reference>
<dbReference type="InterPro" id="IPR000871">
    <property type="entry name" value="Beta-lactam_class-A"/>
</dbReference>
<keyword evidence="4" id="KW-0378">Hydrolase</keyword>
<gene>
    <name evidence="4" type="ORF">P7D78_07135</name>
</gene>
<protein>
    <submittedName>
        <fullName evidence="4">Class A beta-lactamase-related serine hydrolase</fullName>
    </submittedName>
</protein>
<feature type="domain" description="Beta-lactamase class A catalytic" evidence="3">
    <location>
        <begin position="147"/>
        <end position="284"/>
    </location>
</feature>
<evidence type="ECO:0000256" key="2">
    <source>
        <dbReference type="SAM" id="Phobius"/>
    </source>
</evidence>
<dbReference type="Proteomes" id="UP001249240">
    <property type="component" value="Unassembled WGS sequence"/>
</dbReference>
<evidence type="ECO:0000259" key="3">
    <source>
        <dbReference type="Pfam" id="PF13354"/>
    </source>
</evidence>
<organism evidence="4 5">
    <name type="scientific">Enterococcus raffinosus</name>
    <dbReference type="NCBI Taxonomy" id="71452"/>
    <lineage>
        <taxon>Bacteria</taxon>
        <taxon>Bacillati</taxon>
        <taxon>Bacillota</taxon>
        <taxon>Bacilli</taxon>
        <taxon>Lactobacillales</taxon>
        <taxon>Enterococcaceae</taxon>
        <taxon>Enterococcus</taxon>
    </lineage>
</organism>
<dbReference type="AlphaFoldDB" id="A0AAW8SX61"/>
<keyword evidence="2" id="KW-1133">Transmembrane helix</keyword>
<name>A0AAW8SX61_9ENTE</name>
<dbReference type="GO" id="GO:0008800">
    <property type="term" value="F:beta-lactamase activity"/>
    <property type="evidence" value="ECO:0007669"/>
    <property type="project" value="InterPro"/>
</dbReference>